<organism evidence="2 3">
    <name type="scientific">Mytilus coruscus</name>
    <name type="common">Sea mussel</name>
    <dbReference type="NCBI Taxonomy" id="42192"/>
    <lineage>
        <taxon>Eukaryota</taxon>
        <taxon>Metazoa</taxon>
        <taxon>Spiralia</taxon>
        <taxon>Lophotrochozoa</taxon>
        <taxon>Mollusca</taxon>
        <taxon>Bivalvia</taxon>
        <taxon>Autobranchia</taxon>
        <taxon>Pteriomorphia</taxon>
        <taxon>Mytilida</taxon>
        <taxon>Mytiloidea</taxon>
        <taxon>Mytilidae</taxon>
        <taxon>Mytilinae</taxon>
        <taxon>Mytilus</taxon>
    </lineage>
</organism>
<reference evidence="2 3" key="1">
    <citation type="submission" date="2020-06" db="EMBL/GenBank/DDBJ databases">
        <authorList>
            <person name="Li R."/>
            <person name="Bekaert M."/>
        </authorList>
    </citation>
    <scope>NUCLEOTIDE SEQUENCE [LARGE SCALE GENOMIC DNA]</scope>
    <source>
        <strain evidence="3">wild</strain>
    </source>
</reference>
<sequence length="565" mass="64247">MVFVDNQEIEPIEIGDFSITPENIEELKKFVNNLMSCKKIVGLGLTLVYDNKVIFADGFGMANIEKRISVDKNSKFAIGSLTKAFTSTVIAKVLSENTRYNWDTPIKDILGNEFRLFDDIRTDNVNLRDLLGHKVGVPGYFEPLLVGFPENTSREDFIKNIQYQPPVAPIRTKFIYSNYFYALAGYVAEKITGRSWEHLVQEYLFNPLCMKNSGFVDHISSFDEFALGYSYIKETPVKLKEELLYTSSPSGPAGSIYSTPKDMGEWILLHLNTGKDSSGHNLVDNATLKETYRGQMATPLFGNLFKPEFPISDVVISYNMGWLSSVYRGYRRLWHSGGIVGYSSLLWLFPDKKVGIYASMTGSKSNGNSEAIKTILSRSADMLLGLEPWLNDSTSCSFPEPWIKKTPVVYPLDEIVPEPSWNISTQQDDYVGFYCNPAFGMMKIQKQNSQLVMRYGRFGKMKLYPITETAFDVRYIEALWFVTNSDDNVTPVRITFSSDFNSLVYPIDRLYSNTTFSRNCNVNVDSSHLQGNGGNIMHFIHDTRSYLKSYLLMLNLFVILFIQCQ</sequence>
<evidence type="ECO:0000313" key="2">
    <source>
        <dbReference type="EMBL" id="CAC5407669.1"/>
    </source>
</evidence>
<proteinExistence type="predicted"/>
<evidence type="ECO:0000313" key="3">
    <source>
        <dbReference type="Proteomes" id="UP000507470"/>
    </source>
</evidence>
<evidence type="ECO:0000259" key="1">
    <source>
        <dbReference type="Pfam" id="PF00144"/>
    </source>
</evidence>
<dbReference type="Pfam" id="PF00144">
    <property type="entry name" value="Beta-lactamase"/>
    <property type="match status" value="1"/>
</dbReference>
<dbReference type="AlphaFoldDB" id="A0A6J8DHU2"/>
<dbReference type="OrthoDB" id="5946976at2759"/>
<accession>A0A6J8DHU2</accession>
<dbReference type="InterPro" id="IPR001466">
    <property type="entry name" value="Beta-lactam-related"/>
</dbReference>
<dbReference type="PANTHER" id="PTHR46825:SF15">
    <property type="entry name" value="BETA-LACTAMASE-RELATED DOMAIN-CONTAINING PROTEIN"/>
    <property type="match status" value="1"/>
</dbReference>
<dbReference type="PANTHER" id="PTHR46825">
    <property type="entry name" value="D-ALANYL-D-ALANINE-CARBOXYPEPTIDASE/ENDOPEPTIDASE AMPH"/>
    <property type="match status" value="1"/>
</dbReference>
<keyword evidence="3" id="KW-1185">Reference proteome</keyword>
<dbReference type="InterPro" id="IPR050491">
    <property type="entry name" value="AmpC-like"/>
</dbReference>
<name>A0A6J8DHU2_MYTCO</name>
<dbReference type="Proteomes" id="UP000507470">
    <property type="component" value="Unassembled WGS sequence"/>
</dbReference>
<gene>
    <name evidence="2" type="ORF">MCOR_41121</name>
</gene>
<dbReference type="Gene3D" id="2.40.128.600">
    <property type="match status" value="1"/>
</dbReference>
<protein>
    <recommendedName>
        <fullName evidence="1">Beta-lactamase-related domain-containing protein</fullName>
    </recommendedName>
</protein>
<feature type="domain" description="Beta-lactamase-related" evidence="1">
    <location>
        <begin position="28"/>
        <end position="368"/>
    </location>
</feature>
<dbReference type="SUPFAM" id="SSF56601">
    <property type="entry name" value="beta-lactamase/transpeptidase-like"/>
    <property type="match status" value="1"/>
</dbReference>
<dbReference type="InterPro" id="IPR012338">
    <property type="entry name" value="Beta-lactam/transpept-like"/>
</dbReference>
<dbReference type="EMBL" id="CACVKT020007422">
    <property type="protein sequence ID" value="CAC5407669.1"/>
    <property type="molecule type" value="Genomic_DNA"/>
</dbReference>
<dbReference type="Gene3D" id="3.40.710.10">
    <property type="entry name" value="DD-peptidase/beta-lactamase superfamily"/>
    <property type="match status" value="1"/>
</dbReference>